<dbReference type="InterPro" id="IPR003439">
    <property type="entry name" value="ABC_transporter-like_ATP-bd"/>
</dbReference>
<dbReference type="SMART" id="SM00382">
    <property type="entry name" value="AAA"/>
    <property type="match status" value="1"/>
</dbReference>
<comment type="similarity">
    <text evidence="11">Belongs to the ABC transporter superfamily. Siderophore-Fe(3+) uptake transporter (SIUT) (TC 3.A.1.21) family.</text>
</comment>
<dbReference type="GO" id="GO:0005886">
    <property type="term" value="C:plasma membrane"/>
    <property type="evidence" value="ECO:0007669"/>
    <property type="project" value="UniProtKB-SubCell"/>
</dbReference>
<dbReference type="Pfam" id="PF00664">
    <property type="entry name" value="ABC_membrane"/>
    <property type="match status" value="1"/>
</dbReference>
<dbReference type="SUPFAM" id="SSF52540">
    <property type="entry name" value="P-loop containing nucleoside triphosphate hydrolases"/>
    <property type="match status" value="1"/>
</dbReference>
<dbReference type="Gene3D" id="3.40.50.300">
    <property type="entry name" value="P-loop containing nucleotide triphosphate hydrolases"/>
    <property type="match status" value="1"/>
</dbReference>
<evidence type="ECO:0000256" key="3">
    <source>
        <dbReference type="ARBA" id="ARBA00022475"/>
    </source>
</evidence>
<evidence type="ECO:0000256" key="2">
    <source>
        <dbReference type="ARBA" id="ARBA00022448"/>
    </source>
</evidence>
<evidence type="ECO:0000256" key="8">
    <source>
        <dbReference type="ARBA" id="ARBA00022967"/>
    </source>
</evidence>
<evidence type="ECO:0000313" key="15">
    <source>
        <dbReference type="EMBL" id="KLO37515.1"/>
    </source>
</evidence>
<evidence type="ECO:0000259" key="14">
    <source>
        <dbReference type="PROSITE" id="PS50929"/>
    </source>
</evidence>
<accession>A0A0I9U9M0</accession>
<evidence type="ECO:0000256" key="1">
    <source>
        <dbReference type="ARBA" id="ARBA00004429"/>
    </source>
</evidence>
<dbReference type="PROSITE" id="PS50929">
    <property type="entry name" value="ABC_TM1F"/>
    <property type="match status" value="1"/>
</dbReference>
<dbReference type="CDD" id="cd07346">
    <property type="entry name" value="ABC_6TM_exporters"/>
    <property type="match status" value="1"/>
</dbReference>
<dbReference type="InterPro" id="IPR003593">
    <property type="entry name" value="AAA+_ATPase"/>
</dbReference>
<dbReference type="InterPro" id="IPR027417">
    <property type="entry name" value="P-loop_NTPase"/>
</dbReference>
<protein>
    <recommendedName>
        <fullName evidence="17">Multidrug ABC transporter ATPase</fullName>
    </recommendedName>
</protein>
<feature type="domain" description="ABC transporter" evidence="13">
    <location>
        <begin position="331"/>
        <end position="563"/>
    </location>
</feature>
<keyword evidence="2" id="KW-0813">Transport</keyword>
<evidence type="ECO:0000313" key="16">
    <source>
        <dbReference type="Proteomes" id="UP000036334"/>
    </source>
</evidence>
<keyword evidence="9 12" id="KW-1133">Transmembrane helix</keyword>
<dbReference type="PANTHER" id="PTHR24221:SF654">
    <property type="entry name" value="ATP-BINDING CASSETTE SUB-FAMILY B MEMBER 6"/>
    <property type="match status" value="1"/>
</dbReference>
<evidence type="ECO:0000256" key="10">
    <source>
        <dbReference type="ARBA" id="ARBA00023136"/>
    </source>
</evidence>
<dbReference type="GO" id="GO:0140359">
    <property type="term" value="F:ABC-type transporter activity"/>
    <property type="evidence" value="ECO:0007669"/>
    <property type="project" value="InterPro"/>
</dbReference>
<dbReference type="Pfam" id="PF00005">
    <property type="entry name" value="ABC_tran"/>
    <property type="match status" value="1"/>
</dbReference>
<keyword evidence="4" id="KW-0997">Cell inner membrane</keyword>
<dbReference type="PATRIC" id="fig|29311.18.peg.1392"/>
<evidence type="ECO:0000256" key="9">
    <source>
        <dbReference type="ARBA" id="ARBA00022989"/>
    </source>
</evidence>
<keyword evidence="7" id="KW-0067">ATP-binding</keyword>
<dbReference type="Proteomes" id="UP000036334">
    <property type="component" value="Unassembled WGS sequence"/>
</dbReference>
<dbReference type="GO" id="GO:0034040">
    <property type="term" value="F:ATPase-coupled lipid transmembrane transporter activity"/>
    <property type="evidence" value="ECO:0007669"/>
    <property type="project" value="TreeGrafter"/>
</dbReference>
<evidence type="ECO:0000256" key="5">
    <source>
        <dbReference type="ARBA" id="ARBA00022692"/>
    </source>
</evidence>
<dbReference type="GO" id="GO:0005524">
    <property type="term" value="F:ATP binding"/>
    <property type="evidence" value="ECO:0007669"/>
    <property type="project" value="UniProtKB-KW"/>
</dbReference>
<keyword evidence="3" id="KW-1003">Cell membrane</keyword>
<comment type="subcellular location">
    <subcellularLocation>
        <location evidence="1">Cell inner membrane</location>
        <topology evidence="1">Multi-pass membrane protein</topology>
    </subcellularLocation>
</comment>
<keyword evidence="10 12" id="KW-0472">Membrane</keyword>
<feature type="domain" description="ABC transmembrane type-1" evidence="14">
    <location>
        <begin position="18"/>
        <end position="299"/>
    </location>
</feature>
<reference evidence="15 16" key="1">
    <citation type="submission" date="2015-05" db="EMBL/GenBank/DDBJ databases">
        <title>Genome sequence of Mycobacterium haemophilum.</title>
        <authorList>
            <person name="Greninger A.L."/>
            <person name="Cunningham G."/>
            <person name="Miller S."/>
        </authorList>
    </citation>
    <scope>NUCLEOTIDE SEQUENCE [LARGE SCALE GENOMIC DNA]</scope>
    <source>
        <strain evidence="16">UC1</strain>
    </source>
</reference>
<evidence type="ECO:0008006" key="17">
    <source>
        <dbReference type="Google" id="ProtNLM"/>
    </source>
</evidence>
<dbReference type="Gene3D" id="1.20.1560.10">
    <property type="entry name" value="ABC transporter type 1, transmembrane domain"/>
    <property type="match status" value="1"/>
</dbReference>
<comment type="caution">
    <text evidence="15">The sequence shown here is derived from an EMBL/GenBank/DDBJ whole genome shotgun (WGS) entry which is preliminary data.</text>
</comment>
<dbReference type="InterPro" id="IPR036640">
    <property type="entry name" value="ABC1_TM_sf"/>
</dbReference>
<dbReference type="PROSITE" id="PS50893">
    <property type="entry name" value="ABC_TRANSPORTER_2"/>
    <property type="match status" value="1"/>
</dbReference>
<sequence length="570" mass="61628">MALFLRELYSHRGRAIGWSLLLFALSAATGLALPPLLGVLVSAAESGTIQNRITIVVSLCALLLLIQTALTNRAVRAARTLGEQVLAELRDEFVKRVLALPMTTVEQAGTGDLLSRTTRDIDALSRNIRFTVPEVVNALLSMLFTLAALTIVSPLLVLPCLTSLPMLGAVSHWYFRRAPHAYIEESMAYSELNDGVSETIDGARTIEALGRGPARVSRTNSDIRKAYERGLRTLNLRSVWLPGVGVSSFIPIPMVLFVGGWLYAHHAVTIGQLTAAALYMHQFTDPVNRFAFYSNDFHAGWAALARLLGLPRAPDNCPQQIPTKLVAAARVVVYAINYSYRPGHRALRGVDLDVAPGEYVALVGPSGAGKSTLAGVLAGIYLPDSGYVTIGGKALGDMSRAELRHYVALVSQEQHLFTATLRDNVAMARQGATDSEIWSALEAVGASVWVHDLPAGIDTPIGFGGQHLSYSQGQQLALARILLVNPRVVVLDEATAGLQPPLALQLERSIVNDERIVISITHRLDLAEKADRIAVIDNGELSQLGTHEELVAENGVYAELWSAWIARPRG</sequence>
<keyword evidence="8" id="KW-1278">Translocase</keyword>
<evidence type="ECO:0000256" key="7">
    <source>
        <dbReference type="ARBA" id="ARBA00022840"/>
    </source>
</evidence>
<feature type="transmembrane region" description="Helical" evidence="12">
    <location>
        <begin position="53"/>
        <end position="70"/>
    </location>
</feature>
<evidence type="ECO:0000256" key="6">
    <source>
        <dbReference type="ARBA" id="ARBA00022741"/>
    </source>
</evidence>
<dbReference type="EMBL" id="LDPR01000005">
    <property type="protein sequence ID" value="KLO37515.1"/>
    <property type="molecule type" value="Genomic_DNA"/>
</dbReference>
<organism evidence="15 16">
    <name type="scientific">Mycobacterium haemophilum</name>
    <dbReference type="NCBI Taxonomy" id="29311"/>
    <lineage>
        <taxon>Bacteria</taxon>
        <taxon>Bacillati</taxon>
        <taxon>Actinomycetota</taxon>
        <taxon>Actinomycetes</taxon>
        <taxon>Mycobacteriales</taxon>
        <taxon>Mycobacteriaceae</taxon>
        <taxon>Mycobacterium</taxon>
    </lineage>
</organism>
<gene>
    <name evidence="15" type="ORF">ABH38_08620</name>
</gene>
<evidence type="ECO:0000256" key="4">
    <source>
        <dbReference type="ARBA" id="ARBA00022519"/>
    </source>
</evidence>
<evidence type="ECO:0000256" key="11">
    <source>
        <dbReference type="ARBA" id="ARBA00023455"/>
    </source>
</evidence>
<feature type="transmembrane region" description="Helical" evidence="12">
    <location>
        <begin position="135"/>
        <end position="157"/>
    </location>
</feature>
<dbReference type="InterPro" id="IPR011527">
    <property type="entry name" value="ABC1_TM_dom"/>
</dbReference>
<keyword evidence="6" id="KW-0547">Nucleotide-binding</keyword>
<dbReference type="InterPro" id="IPR039421">
    <property type="entry name" value="Type_1_exporter"/>
</dbReference>
<dbReference type="FunFam" id="3.40.50.300:FF:001001">
    <property type="entry name" value="Multidrug ABC transporter ATP-binding protein"/>
    <property type="match status" value="1"/>
</dbReference>
<dbReference type="PANTHER" id="PTHR24221">
    <property type="entry name" value="ATP-BINDING CASSETTE SUB-FAMILY B"/>
    <property type="match status" value="1"/>
</dbReference>
<evidence type="ECO:0000256" key="12">
    <source>
        <dbReference type="SAM" id="Phobius"/>
    </source>
</evidence>
<dbReference type="GO" id="GO:0016887">
    <property type="term" value="F:ATP hydrolysis activity"/>
    <property type="evidence" value="ECO:0007669"/>
    <property type="project" value="InterPro"/>
</dbReference>
<keyword evidence="5 12" id="KW-0812">Transmembrane</keyword>
<dbReference type="SUPFAM" id="SSF90123">
    <property type="entry name" value="ABC transporter transmembrane region"/>
    <property type="match status" value="1"/>
</dbReference>
<keyword evidence="16" id="KW-1185">Reference proteome</keyword>
<name>A0A0I9U9M0_9MYCO</name>
<evidence type="ECO:0000259" key="13">
    <source>
        <dbReference type="PROSITE" id="PS50893"/>
    </source>
</evidence>
<dbReference type="AlphaFoldDB" id="A0A0I9U9M0"/>
<proteinExistence type="inferred from homology"/>